<dbReference type="RefSeq" id="WP_315606399.1">
    <property type="nucleotide sequence ID" value="NZ_CP130318.1"/>
</dbReference>
<dbReference type="Proteomes" id="UP001305702">
    <property type="component" value="Chromosome"/>
</dbReference>
<proteinExistence type="predicted"/>
<keyword evidence="1" id="KW-1133">Transmembrane helix</keyword>
<dbReference type="AlphaFoldDB" id="A0AA96LF58"/>
<evidence type="ECO:0000256" key="1">
    <source>
        <dbReference type="SAM" id="Phobius"/>
    </source>
</evidence>
<dbReference type="Pfam" id="PF04306">
    <property type="entry name" value="DUF456"/>
    <property type="match status" value="1"/>
</dbReference>
<keyword evidence="1" id="KW-0812">Transmembrane</keyword>
<feature type="transmembrane region" description="Helical" evidence="1">
    <location>
        <begin position="133"/>
        <end position="158"/>
    </location>
</feature>
<evidence type="ECO:0000313" key="2">
    <source>
        <dbReference type="EMBL" id="WNQ12621.1"/>
    </source>
</evidence>
<dbReference type="EMBL" id="CP130318">
    <property type="protein sequence ID" value="WNQ12621.1"/>
    <property type="molecule type" value="Genomic_DNA"/>
</dbReference>
<dbReference type="PANTHER" id="PTHR39165:SF1">
    <property type="entry name" value="DUF456 DOMAIN-CONTAINING PROTEIN"/>
    <property type="match status" value="1"/>
</dbReference>
<gene>
    <name evidence="2" type="ORF">MJA45_06205</name>
</gene>
<feature type="transmembrane region" description="Helical" evidence="1">
    <location>
        <begin position="58"/>
        <end position="77"/>
    </location>
</feature>
<name>A0AA96LF58_9BACL</name>
<reference evidence="2 3" key="1">
    <citation type="submission" date="2022-02" db="EMBL/GenBank/DDBJ databases">
        <title>Paenibacillus sp. MBLB1776 Whole Genome Shotgun Sequencing.</title>
        <authorList>
            <person name="Hwang C.Y."/>
            <person name="Cho E.-S."/>
            <person name="Seo M.-J."/>
        </authorList>
    </citation>
    <scope>NUCLEOTIDE SEQUENCE [LARGE SCALE GENOMIC DNA]</scope>
    <source>
        <strain evidence="2 3">MBLB1776</strain>
    </source>
</reference>
<dbReference type="PANTHER" id="PTHR39165">
    <property type="entry name" value="IG HYPOTHETICAL 17883"/>
    <property type="match status" value="1"/>
</dbReference>
<organism evidence="2 3">
    <name type="scientific">Paenibacillus aurantius</name>
    <dbReference type="NCBI Taxonomy" id="2918900"/>
    <lineage>
        <taxon>Bacteria</taxon>
        <taxon>Bacillati</taxon>
        <taxon>Bacillota</taxon>
        <taxon>Bacilli</taxon>
        <taxon>Bacillales</taxon>
        <taxon>Paenibacillaceae</taxon>
        <taxon>Paenibacillus</taxon>
    </lineage>
</organism>
<dbReference type="InterPro" id="IPR007403">
    <property type="entry name" value="DUF456"/>
</dbReference>
<protein>
    <submittedName>
        <fullName evidence="2">DUF456 family protein</fullName>
    </submittedName>
</protein>
<evidence type="ECO:0000313" key="3">
    <source>
        <dbReference type="Proteomes" id="UP001305702"/>
    </source>
</evidence>
<feature type="transmembrane region" description="Helical" evidence="1">
    <location>
        <begin position="89"/>
        <end position="113"/>
    </location>
</feature>
<dbReference type="KEGG" id="paun:MJA45_06205"/>
<keyword evidence="3" id="KW-1185">Reference proteome</keyword>
<accession>A0AA96LF58</accession>
<sequence>MEWAAWILVIALFVIGMIGTVYPILPSVVAVYAAFFVYGFMVSFQPFGFWFWALETSIFAAIFVGDYVISALGVKKFGGSRASVVGSTIGLIVGPFVIPFAGLIIGPFAGAVAGELLAGSDIQKSLKVGVGSLVGFFSSMIVKIILQLIMILLFILWVL</sequence>
<feature type="transmembrane region" description="Helical" evidence="1">
    <location>
        <begin position="6"/>
        <end position="25"/>
    </location>
</feature>
<keyword evidence="1" id="KW-0472">Membrane</keyword>